<gene>
    <name evidence="1" type="ORF">V5N11_016895</name>
</gene>
<evidence type="ECO:0000313" key="1">
    <source>
        <dbReference type="EMBL" id="KAL1216276.1"/>
    </source>
</evidence>
<reference evidence="1 2" key="1">
    <citation type="submission" date="2024-04" db="EMBL/GenBank/DDBJ databases">
        <title>Genome assembly C_amara_ONT_v2.</title>
        <authorList>
            <person name="Yant L."/>
            <person name="Moore C."/>
            <person name="Slenker M."/>
        </authorList>
    </citation>
    <scope>NUCLEOTIDE SEQUENCE [LARGE SCALE GENOMIC DNA]</scope>
    <source>
        <tissue evidence="1">Leaf</tissue>
    </source>
</reference>
<protein>
    <submittedName>
        <fullName evidence="1">Uncharacterized protein</fullName>
    </submittedName>
</protein>
<dbReference type="Proteomes" id="UP001558713">
    <property type="component" value="Unassembled WGS sequence"/>
</dbReference>
<dbReference type="AlphaFoldDB" id="A0ABD1BD90"/>
<name>A0ABD1BD90_CARAN</name>
<proteinExistence type="predicted"/>
<evidence type="ECO:0000313" key="2">
    <source>
        <dbReference type="Proteomes" id="UP001558713"/>
    </source>
</evidence>
<accession>A0ABD1BD90</accession>
<dbReference type="EMBL" id="JBANAX010000270">
    <property type="protein sequence ID" value="KAL1216276.1"/>
    <property type="molecule type" value="Genomic_DNA"/>
</dbReference>
<comment type="caution">
    <text evidence="1">The sequence shown here is derived from an EMBL/GenBank/DDBJ whole genome shotgun (WGS) entry which is preliminary data.</text>
</comment>
<organism evidence="1 2">
    <name type="scientific">Cardamine amara subsp. amara</name>
    <dbReference type="NCBI Taxonomy" id="228776"/>
    <lineage>
        <taxon>Eukaryota</taxon>
        <taxon>Viridiplantae</taxon>
        <taxon>Streptophyta</taxon>
        <taxon>Embryophyta</taxon>
        <taxon>Tracheophyta</taxon>
        <taxon>Spermatophyta</taxon>
        <taxon>Magnoliopsida</taxon>
        <taxon>eudicotyledons</taxon>
        <taxon>Gunneridae</taxon>
        <taxon>Pentapetalae</taxon>
        <taxon>rosids</taxon>
        <taxon>malvids</taxon>
        <taxon>Brassicales</taxon>
        <taxon>Brassicaceae</taxon>
        <taxon>Cardamineae</taxon>
        <taxon>Cardamine</taxon>
    </lineage>
</organism>
<sequence length="117" mass="12929">MEPELSFRRELDLVPKPEEAGTLKISVKVLGSGILIGPTPDFVLSYKDFRLSNDHDLPRLNDWLCSAGLARQYVSFAASKLTELIFDSISLDSSQTSAMLVYMTCKKDHTSPSSSSD</sequence>
<keyword evidence="2" id="KW-1185">Reference proteome</keyword>